<evidence type="ECO:0000313" key="1">
    <source>
        <dbReference type="EMBL" id="GCB64942.1"/>
    </source>
</evidence>
<keyword evidence="2" id="KW-1185">Reference proteome</keyword>
<dbReference type="Proteomes" id="UP000288216">
    <property type="component" value="Unassembled WGS sequence"/>
</dbReference>
<gene>
    <name evidence="1" type="ORF">scyTo_0009899</name>
</gene>
<comment type="caution">
    <text evidence="1">The sequence shown here is derived from an EMBL/GenBank/DDBJ whole genome shotgun (WGS) entry which is preliminary data.</text>
</comment>
<organism evidence="1 2">
    <name type="scientific">Scyliorhinus torazame</name>
    <name type="common">Cloudy catshark</name>
    <name type="synonym">Catulus torazame</name>
    <dbReference type="NCBI Taxonomy" id="75743"/>
    <lineage>
        <taxon>Eukaryota</taxon>
        <taxon>Metazoa</taxon>
        <taxon>Chordata</taxon>
        <taxon>Craniata</taxon>
        <taxon>Vertebrata</taxon>
        <taxon>Chondrichthyes</taxon>
        <taxon>Elasmobranchii</taxon>
        <taxon>Galeomorphii</taxon>
        <taxon>Galeoidea</taxon>
        <taxon>Carcharhiniformes</taxon>
        <taxon>Scyliorhinidae</taxon>
        <taxon>Scyliorhinus</taxon>
    </lineage>
</organism>
<dbReference type="AlphaFoldDB" id="A0A401NVQ6"/>
<proteinExistence type="predicted"/>
<sequence>MQTEDTGNKALQQIYIVLLYLRDPIQWEHRHLPIPFQMPDHVISAAILVLALRQHRAIYQRSLSVESCRVKDLMALFEEEFT</sequence>
<evidence type="ECO:0000313" key="2">
    <source>
        <dbReference type="Proteomes" id="UP000288216"/>
    </source>
</evidence>
<name>A0A401NVQ6_SCYTO</name>
<protein>
    <submittedName>
        <fullName evidence="1">Uncharacterized protein</fullName>
    </submittedName>
</protein>
<accession>A0A401NVQ6</accession>
<reference evidence="1 2" key="1">
    <citation type="journal article" date="2018" name="Nat. Ecol. Evol.">
        <title>Shark genomes provide insights into elasmobranch evolution and the origin of vertebrates.</title>
        <authorList>
            <person name="Hara Y"/>
            <person name="Yamaguchi K"/>
            <person name="Onimaru K"/>
            <person name="Kadota M"/>
            <person name="Koyanagi M"/>
            <person name="Keeley SD"/>
            <person name="Tatsumi K"/>
            <person name="Tanaka K"/>
            <person name="Motone F"/>
            <person name="Kageyama Y"/>
            <person name="Nozu R"/>
            <person name="Adachi N"/>
            <person name="Nishimura O"/>
            <person name="Nakagawa R"/>
            <person name="Tanegashima C"/>
            <person name="Kiyatake I"/>
            <person name="Matsumoto R"/>
            <person name="Murakumo K"/>
            <person name="Nishida K"/>
            <person name="Terakita A"/>
            <person name="Kuratani S"/>
            <person name="Sato K"/>
            <person name="Hyodo S Kuraku.S."/>
        </authorList>
    </citation>
    <scope>NUCLEOTIDE SEQUENCE [LARGE SCALE GENOMIC DNA]</scope>
</reference>
<dbReference type="EMBL" id="BFAA01004153">
    <property type="protein sequence ID" value="GCB64942.1"/>
    <property type="molecule type" value="Genomic_DNA"/>
</dbReference>